<feature type="site" description="Important for catalytic activity" evidence="3">
    <location>
        <position position="143"/>
    </location>
</feature>
<dbReference type="EMBL" id="AP021876">
    <property type="protein sequence ID" value="BBO86586.1"/>
    <property type="molecule type" value="Genomic_DNA"/>
</dbReference>
<dbReference type="InterPro" id="IPR006180">
    <property type="entry name" value="3-OHacyl-CoA_DH_CS"/>
</dbReference>
<dbReference type="GO" id="GO:0070403">
    <property type="term" value="F:NAD+ binding"/>
    <property type="evidence" value="ECO:0007669"/>
    <property type="project" value="InterPro"/>
</dbReference>
<dbReference type="PROSITE" id="PS00067">
    <property type="entry name" value="3HCDH"/>
    <property type="match status" value="1"/>
</dbReference>
<dbReference type="InterPro" id="IPR006176">
    <property type="entry name" value="3-OHacyl-CoA_DH_NAD-bd"/>
</dbReference>
<dbReference type="RefSeq" id="WP_155325829.1">
    <property type="nucleotide sequence ID" value="NZ_AP021876.1"/>
</dbReference>
<dbReference type="Gene3D" id="1.10.1040.10">
    <property type="entry name" value="N-(1-d-carboxylethyl)-l-norvaline Dehydrogenase, domain 2"/>
    <property type="match status" value="1"/>
</dbReference>
<dbReference type="InterPro" id="IPR036291">
    <property type="entry name" value="NAD(P)-bd_dom_sf"/>
</dbReference>
<dbReference type="PANTHER" id="PTHR48075">
    <property type="entry name" value="3-HYDROXYACYL-COA DEHYDROGENASE FAMILY PROTEIN"/>
    <property type="match status" value="1"/>
</dbReference>
<dbReference type="GO" id="GO:0006635">
    <property type="term" value="P:fatty acid beta-oxidation"/>
    <property type="evidence" value="ECO:0007669"/>
    <property type="project" value="TreeGrafter"/>
</dbReference>
<evidence type="ECO:0000256" key="1">
    <source>
        <dbReference type="ARBA" id="ARBA00009463"/>
    </source>
</evidence>
<evidence type="ECO:0000256" key="3">
    <source>
        <dbReference type="PIRSR" id="PIRSR000105-1"/>
    </source>
</evidence>
<evidence type="ECO:0000256" key="2">
    <source>
        <dbReference type="ARBA" id="ARBA00023002"/>
    </source>
</evidence>
<feature type="domain" description="3-hydroxyacyl-CoA dehydrogenase C-terminal" evidence="4">
    <location>
        <begin position="189"/>
        <end position="284"/>
    </location>
</feature>
<dbReference type="Gene3D" id="3.40.50.720">
    <property type="entry name" value="NAD(P)-binding Rossmann-like Domain"/>
    <property type="match status" value="1"/>
</dbReference>
<dbReference type="Pfam" id="PF02737">
    <property type="entry name" value="3HCDH_N"/>
    <property type="match status" value="1"/>
</dbReference>
<organism evidence="6 7">
    <name type="scientific">Desulfosarcina ovata subsp. sediminis</name>
    <dbReference type="NCBI Taxonomy" id="885957"/>
    <lineage>
        <taxon>Bacteria</taxon>
        <taxon>Pseudomonadati</taxon>
        <taxon>Thermodesulfobacteriota</taxon>
        <taxon>Desulfobacteria</taxon>
        <taxon>Desulfobacterales</taxon>
        <taxon>Desulfosarcinaceae</taxon>
        <taxon>Desulfosarcina</taxon>
    </lineage>
</organism>
<sequence length="288" mass="31216">MQTPKKVGVLGAGTMGAEIALCFSVAGASVVLKDVELALAEKGKARLAKVVDKAVEKGRFPAGERDAVLDRIVPTGDYEPMADADLVVEAVFEKIELKKAILSEADQVCKPECVLATNTSSIPITLLSTAVSEARRPRFVGAHFFAPAFVMKLVEVIPGLETSDETVDVVMEACRQIKKNPILVKDTAGFVVNRMLFALFNEAVRLVDEGVASCEDIDTGCRLGLGHPLGPFALMDMADLEMALDVSNLLKDAHGDRFRFGTALKQRVYAGHRGKRFGRGWYAYDKKD</sequence>
<dbReference type="SUPFAM" id="SSF51735">
    <property type="entry name" value="NAD(P)-binding Rossmann-fold domains"/>
    <property type="match status" value="1"/>
</dbReference>
<reference evidence="6 7" key="1">
    <citation type="submission" date="2019-11" db="EMBL/GenBank/DDBJ databases">
        <title>Comparative genomics of hydrocarbon-degrading Desulfosarcina strains.</title>
        <authorList>
            <person name="Watanabe M."/>
            <person name="Kojima H."/>
            <person name="Fukui M."/>
        </authorList>
    </citation>
    <scope>NUCLEOTIDE SEQUENCE [LARGE SCALE GENOMIC DNA]</scope>
    <source>
        <strain evidence="6 7">28bB2T</strain>
    </source>
</reference>
<dbReference type="InterPro" id="IPR006108">
    <property type="entry name" value="3HC_DH_C"/>
</dbReference>
<dbReference type="InterPro" id="IPR013328">
    <property type="entry name" value="6PGD_dom2"/>
</dbReference>
<protein>
    <submittedName>
        <fullName evidence="6">3-hydroxybutyryl-CoA dehydrogenase</fullName>
    </submittedName>
</protein>
<dbReference type="InterPro" id="IPR022694">
    <property type="entry name" value="3-OHacyl-CoA_DH"/>
</dbReference>
<accession>A0A5K8A2B1</accession>
<dbReference type="PIRSF" id="PIRSF000105">
    <property type="entry name" value="HCDH"/>
    <property type="match status" value="1"/>
</dbReference>
<proteinExistence type="inferred from homology"/>
<name>A0A5K8A2B1_9BACT</name>
<dbReference type="AlphaFoldDB" id="A0A5K8A2B1"/>
<evidence type="ECO:0000313" key="6">
    <source>
        <dbReference type="EMBL" id="BBO86586.1"/>
    </source>
</evidence>
<dbReference type="KEGG" id="dov:DSCO28_71520"/>
<dbReference type="InterPro" id="IPR008927">
    <property type="entry name" value="6-PGluconate_DH-like_C_sf"/>
</dbReference>
<evidence type="ECO:0000259" key="5">
    <source>
        <dbReference type="Pfam" id="PF02737"/>
    </source>
</evidence>
<dbReference type="Proteomes" id="UP000425960">
    <property type="component" value="Chromosome"/>
</dbReference>
<gene>
    <name evidence="6" type="ORF">DSCO28_71520</name>
</gene>
<feature type="domain" description="3-hydroxyacyl-CoA dehydrogenase NAD binding" evidence="5">
    <location>
        <begin position="6"/>
        <end position="187"/>
    </location>
</feature>
<dbReference type="Pfam" id="PF00725">
    <property type="entry name" value="3HCDH"/>
    <property type="match status" value="1"/>
</dbReference>
<dbReference type="PANTHER" id="PTHR48075:SF5">
    <property type="entry name" value="3-HYDROXYBUTYRYL-COA DEHYDROGENASE"/>
    <property type="match status" value="1"/>
</dbReference>
<evidence type="ECO:0000313" key="7">
    <source>
        <dbReference type="Proteomes" id="UP000425960"/>
    </source>
</evidence>
<evidence type="ECO:0000259" key="4">
    <source>
        <dbReference type="Pfam" id="PF00725"/>
    </source>
</evidence>
<dbReference type="GO" id="GO:0008691">
    <property type="term" value="F:3-hydroxybutyryl-CoA dehydrogenase activity"/>
    <property type="evidence" value="ECO:0007669"/>
    <property type="project" value="TreeGrafter"/>
</dbReference>
<dbReference type="SUPFAM" id="SSF48179">
    <property type="entry name" value="6-phosphogluconate dehydrogenase C-terminal domain-like"/>
    <property type="match status" value="1"/>
</dbReference>
<comment type="similarity">
    <text evidence="1">Belongs to the 3-hydroxyacyl-CoA dehydrogenase family.</text>
</comment>
<dbReference type="FunFam" id="3.40.50.720:FF:000009">
    <property type="entry name" value="Fatty oxidation complex, alpha subunit"/>
    <property type="match status" value="1"/>
</dbReference>
<keyword evidence="2" id="KW-0560">Oxidoreductase</keyword>